<reference evidence="1 2" key="1">
    <citation type="journal article" date="2019" name="Int. J. Syst. Evol. Microbiol.">
        <title>The Global Catalogue of Microorganisms (GCM) 10K type strain sequencing project: providing services to taxonomists for standard genome sequencing and annotation.</title>
        <authorList>
            <consortium name="The Broad Institute Genomics Platform"/>
            <consortium name="The Broad Institute Genome Sequencing Center for Infectious Disease"/>
            <person name="Wu L."/>
            <person name="Ma J."/>
        </authorList>
    </citation>
    <scope>NUCLEOTIDE SEQUENCE [LARGE SCALE GENOMIC DNA]</scope>
    <source>
        <strain evidence="1 2">CGMCC 1.15824</strain>
    </source>
</reference>
<feature type="non-terminal residue" evidence="1">
    <location>
        <position position="1"/>
    </location>
</feature>
<dbReference type="RefSeq" id="WP_380682760.1">
    <property type="nucleotide sequence ID" value="NZ_JBHSJG010000022.1"/>
</dbReference>
<keyword evidence="2" id="KW-1185">Reference proteome</keyword>
<dbReference type="AlphaFoldDB" id="A0ABD5QCM7"/>
<evidence type="ECO:0000313" key="1">
    <source>
        <dbReference type="EMBL" id="MFC4987349.1"/>
    </source>
</evidence>
<dbReference type="Proteomes" id="UP001595925">
    <property type="component" value="Unassembled WGS sequence"/>
</dbReference>
<dbReference type="EMBL" id="JBHSJG010000022">
    <property type="protein sequence ID" value="MFC4987349.1"/>
    <property type="molecule type" value="Genomic_DNA"/>
</dbReference>
<accession>A0ABD5QCM7</accession>
<gene>
    <name evidence="1" type="ORF">ACFPFO_06135</name>
</gene>
<protein>
    <submittedName>
        <fullName evidence="1">Uncharacterized protein</fullName>
    </submittedName>
</protein>
<proteinExistence type="predicted"/>
<sequence length="86" mass="9734">TYYLSVCTNPVSALNNTRLGRVLMEWSLWDKRDDQQTGRRISAVPHDGPEGAWKAVLEMQPHAEFWVERATIGYGDSPADFDVVNP</sequence>
<evidence type="ECO:0000313" key="2">
    <source>
        <dbReference type="Proteomes" id="UP001595925"/>
    </source>
</evidence>
<comment type="caution">
    <text evidence="1">The sequence shown here is derived from an EMBL/GenBank/DDBJ whole genome shotgun (WGS) entry which is preliminary data.</text>
</comment>
<name>A0ABD5QCM7_9EURY</name>
<organism evidence="1 2">
    <name type="scientific">Saliphagus infecundisoli</name>
    <dbReference type="NCBI Taxonomy" id="1849069"/>
    <lineage>
        <taxon>Archaea</taxon>
        <taxon>Methanobacteriati</taxon>
        <taxon>Methanobacteriota</taxon>
        <taxon>Stenosarchaea group</taxon>
        <taxon>Halobacteria</taxon>
        <taxon>Halobacteriales</taxon>
        <taxon>Natrialbaceae</taxon>
        <taxon>Saliphagus</taxon>
    </lineage>
</organism>